<dbReference type="Proteomes" id="UP000215731">
    <property type="component" value="Unassembled WGS sequence"/>
</dbReference>
<name>A0A256J9C7_HALEZ</name>
<accession>A0A256J9C7</accession>
<protein>
    <submittedName>
        <fullName evidence="2">Uncharacterized protein</fullName>
    </submittedName>
</protein>
<feature type="transmembrane region" description="Helical" evidence="1">
    <location>
        <begin position="71"/>
        <end position="90"/>
    </location>
</feature>
<evidence type="ECO:0000256" key="1">
    <source>
        <dbReference type="SAM" id="Phobius"/>
    </source>
</evidence>
<feature type="transmembrane region" description="Helical" evidence="1">
    <location>
        <begin position="97"/>
        <end position="114"/>
    </location>
</feature>
<proteinExistence type="predicted"/>
<keyword evidence="1" id="KW-1133">Transmembrane helix</keyword>
<organism evidence="2 3">
    <name type="scientific">Halorubrum ezzemoulense</name>
    <name type="common">Halorubrum chaoviator</name>
    <dbReference type="NCBI Taxonomy" id="337243"/>
    <lineage>
        <taxon>Archaea</taxon>
        <taxon>Methanobacteriati</taxon>
        <taxon>Methanobacteriota</taxon>
        <taxon>Stenosarchaea group</taxon>
        <taxon>Halobacteria</taxon>
        <taxon>Halobacteriales</taxon>
        <taxon>Haloferacaceae</taxon>
        <taxon>Halorubrum</taxon>
    </lineage>
</organism>
<evidence type="ECO:0000313" key="3">
    <source>
        <dbReference type="Proteomes" id="UP000215731"/>
    </source>
</evidence>
<evidence type="ECO:0000313" key="2">
    <source>
        <dbReference type="EMBL" id="OYR65166.1"/>
    </source>
</evidence>
<comment type="caution">
    <text evidence="2">The sequence shown here is derived from an EMBL/GenBank/DDBJ whole genome shotgun (WGS) entry which is preliminary data.</text>
</comment>
<dbReference type="RefSeq" id="WP_094552497.1">
    <property type="nucleotide sequence ID" value="NZ_NHOZ01000026.1"/>
</dbReference>
<reference evidence="2 3" key="1">
    <citation type="journal article" date="2014" name="Front. Microbiol.">
        <title>Population and genomic analysis of the genus Halorubrum.</title>
        <authorList>
            <person name="Fullmer M.S."/>
            <person name="Soucy S.M."/>
            <person name="Swithers K.S."/>
            <person name="Makkay A.M."/>
            <person name="Wheeler R."/>
            <person name="Ventosa A."/>
            <person name="Gogarten J.P."/>
            <person name="Papke R.T."/>
        </authorList>
    </citation>
    <scope>NUCLEOTIDE SEQUENCE [LARGE SCALE GENOMIC DNA]</scope>
    <source>
        <strain evidence="2 3">Ga36</strain>
    </source>
</reference>
<keyword evidence="1" id="KW-0812">Transmembrane</keyword>
<sequence length="116" mass="11136">MSAVTLGLGLLAVGALVYAVGVDESREAAARAGSGVKRGATSSVAAGAAGAGLGLQFGDQLLSAILSDPGFALAAVTGFFGALGTGGFLGDITAVQFLLIGLVVFIGAFVVFGGDD</sequence>
<gene>
    <name evidence="2" type="ORF">DJ80_02825</name>
</gene>
<dbReference type="AlphaFoldDB" id="A0A256J9C7"/>
<keyword evidence="1" id="KW-0472">Membrane</keyword>
<dbReference type="EMBL" id="NHOZ01000026">
    <property type="protein sequence ID" value="OYR65166.1"/>
    <property type="molecule type" value="Genomic_DNA"/>
</dbReference>